<organism evidence="2 3">
    <name type="scientific">Schinkia azotoformans MEV2011</name>
    <dbReference type="NCBI Taxonomy" id="1348973"/>
    <lineage>
        <taxon>Bacteria</taxon>
        <taxon>Bacillati</taxon>
        <taxon>Bacillota</taxon>
        <taxon>Bacilli</taxon>
        <taxon>Bacillales</taxon>
        <taxon>Bacillaceae</taxon>
        <taxon>Calidifontibacillus/Schinkia group</taxon>
        <taxon>Schinkia</taxon>
    </lineage>
</organism>
<dbReference type="EMBL" id="JJRY01000005">
    <property type="protein sequence ID" value="KEF38990.1"/>
    <property type="molecule type" value="Genomic_DNA"/>
</dbReference>
<feature type="coiled-coil region" evidence="1">
    <location>
        <begin position="6"/>
        <end position="40"/>
    </location>
</feature>
<protein>
    <submittedName>
        <fullName evidence="2">Uncharacterized protein</fullName>
    </submittedName>
</protein>
<keyword evidence="1" id="KW-0175">Coiled coil</keyword>
<evidence type="ECO:0000256" key="1">
    <source>
        <dbReference type="SAM" id="Coils"/>
    </source>
</evidence>
<dbReference type="Proteomes" id="UP000027936">
    <property type="component" value="Unassembled WGS sequence"/>
</dbReference>
<accession>A0A072P0G2</accession>
<reference evidence="2 3" key="1">
    <citation type="submission" date="2014-04" db="EMBL/GenBank/DDBJ databases">
        <title>Draft genome sequence of Bacillus azotoformans MEV2011, a (co-) denitrifying strain unable to grow in the presence of oxygen.</title>
        <authorList>
            <person name="Nielsen M."/>
            <person name="Schreiber L."/>
            <person name="Finster K."/>
            <person name="Schramm A."/>
        </authorList>
    </citation>
    <scope>NUCLEOTIDE SEQUENCE [LARGE SCALE GENOMIC DNA]</scope>
    <source>
        <strain evidence="2 3">MEV2011</strain>
    </source>
</reference>
<dbReference type="AlphaFoldDB" id="A0A072P0G2"/>
<proteinExistence type="predicted"/>
<name>A0A072P0G2_SCHAZ</name>
<comment type="caution">
    <text evidence="2">The sequence shown here is derived from an EMBL/GenBank/DDBJ whole genome shotgun (WGS) entry which is preliminary data.</text>
</comment>
<gene>
    <name evidence="2" type="ORF">M670_01807</name>
</gene>
<dbReference type="RefSeq" id="WP_035195025.1">
    <property type="nucleotide sequence ID" value="NZ_JJRY01000005.1"/>
</dbReference>
<dbReference type="OrthoDB" id="9907391at2"/>
<evidence type="ECO:0000313" key="3">
    <source>
        <dbReference type="Proteomes" id="UP000027936"/>
    </source>
</evidence>
<evidence type="ECO:0000313" key="2">
    <source>
        <dbReference type="EMBL" id="KEF38990.1"/>
    </source>
</evidence>
<sequence length="90" mass="10728">MTEREQANIENTDVELQKQIQRLQKTIQIYEQLAEAIRTAAVIDRSIYTGERDNDWLSIDRDDYVKIMAIISQLDIWKPWNHTIQPRITK</sequence>
<dbReference type="PATRIC" id="fig|1348973.3.peg.1767"/>